<protein>
    <submittedName>
        <fullName evidence="2">(northern house mosquito) hypothetical protein</fullName>
    </submittedName>
</protein>
<keyword evidence="1" id="KW-0472">Membrane</keyword>
<evidence type="ECO:0000256" key="1">
    <source>
        <dbReference type="SAM" id="Phobius"/>
    </source>
</evidence>
<keyword evidence="1" id="KW-0812">Transmembrane</keyword>
<feature type="transmembrane region" description="Helical" evidence="1">
    <location>
        <begin position="109"/>
        <end position="137"/>
    </location>
</feature>
<name>A0A8D8KVT0_CULPI</name>
<dbReference type="EMBL" id="HBUE01225651">
    <property type="protein sequence ID" value="CAG6541947.1"/>
    <property type="molecule type" value="Transcribed_RNA"/>
</dbReference>
<feature type="transmembrane region" description="Helical" evidence="1">
    <location>
        <begin position="68"/>
        <end position="88"/>
    </location>
</feature>
<sequence length="167" mass="16824">MLSLSLSHFLNPTIHNLLTPLLFSLPFYLRSHALAAVAATGFLPGGLVVVMGFRMMGDPAGFLAATPMAGWDFGVAITAGLEAVLLSVDDGARGIRVRVAGLGPPATPAALFFGVVCSSLLGVLGAGCGAATVFFLVPIAGDGATILLGDLNSVLLTIGSEFALVVG</sequence>
<evidence type="ECO:0000313" key="2">
    <source>
        <dbReference type="EMBL" id="CAG6594031.1"/>
    </source>
</evidence>
<proteinExistence type="predicted"/>
<feature type="transmembrane region" description="Helical" evidence="1">
    <location>
        <begin position="143"/>
        <end position="166"/>
    </location>
</feature>
<dbReference type="EMBL" id="HBUE01225652">
    <property type="protein sequence ID" value="CAG6541948.1"/>
    <property type="molecule type" value="Transcribed_RNA"/>
</dbReference>
<accession>A0A8D8KVT0</accession>
<feature type="transmembrane region" description="Helical" evidence="1">
    <location>
        <begin position="36"/>
        <end position="56"/>
    </location>
</feature>
<reference evidence="2" key="1">
    <citation type="submission" date="2021-05" db="EMBL/GenBank/DDBJ databases">
        <authorList>
            <person name="Alioto T."/>
            <person name="Alioto T."/>
            <person name="Gomez Garrido J."/>
        </authorList>
    </citation>
    <scope>NUCLEOTIDE SEQUENCE</scope>
</reference>
<dbReference type="EMBL" id="HBUE01332377">
    <property type="protein sequence ID" value="CAG6594032.1"/>
    <property type="molecule type" value="Transcribed_RNA"/>
</dbReference>
<dbReference type="EMBL" id="HBUE01332376">
    <property type="protein sequence ID" value="CAG6594031.1"/>
    <property type="molecule type" value="Transcribed_RNA"/>
</dbReference>
<keyword evidence="1" id="KW-1133">Transmembrane helix</keyword>
<dbReference type="AlphaFoldDB" id="A0A8D8KVT0"/>
<organism evidence="2">
    <name type="scientific">Culex pipiens</name>
    <name type="common">House mosquito</name>
    <dbReference type="NCBI Taxonomy" id="7175"/>
    <lineage>
        <taxon>Eukaryota</taxon>
        <taxon>Metazoa</taxon>
        <taxon>Ecdysozoa</taxon>
        <taxon>Arthropoda</taxon>
        <taxon>Hexapoda</taxon>
        <taxon>Insecta</taxon>
        <taxon>Pterygota</taxon>
        <taxon>Neoptera</taxon>
        <taxon>Endopterygota</taxon>
        <taxon>Diptera</taxon>
        <taxon>Nematocera</taxon>
        <taxon>Culicoidea</taxon>
        <taxon>Culicidae</taxon>
        <taxon>Culicinae</taxon>
        <taxon>Culicini</taxon>
        <taxon>Culex</taxon>
        <taxon>Culex</taxon>
    </lineage>
</organism>